<dbReference type="InterPro" id="IPR007527">
    <property type="entry name" value="Znf_SWIM"/>
</dbReference>
<dbReference type="OrthoDB" id="7446692at2759"/>
<evidence type="ECO:0000256" key="2">
    <source>
        <dbReference type="ARBA" id="ARBA00022723"/>
    </source>
</evidence>
<evidence type="ECO:0000256" key="1">
    <source>
        <dbReference type="ARBA" id="ARBA00001968"/>
    </source>
</evidence>
<dbReference type="Proteomes" id="UP000708208">
    <property type="component" value="Unassembled WGS sequence"/>
</dbReference>
<keyword evidence="2" id="KW-0479">Metal-binding</keyword>
<dbReference type="EMBL" id="CAJVCH010139425">
    <property type="protein sequence ID" value="CAG7726745.1"/>
    <property type="molecule type" value="Genomic_DNA"/>
</dbReference>
<keyword evidence="3" id="KW-0863">Zinc-finger</keyword>
<evidence type="ECO:0000259" key="4">
    <source>
        <dbReference type="PROSITE" id="PS50966"/>
    </source>
</evidence>
<dbReference type="AlphaFoldDB" id="A0A8J2KJ05"/>
<evidence type="ECO:0000313" key="6">
    <source>
        <dbReference type="Proteomes" id="UP000708208"/>
    </source>
</evidence>
<feature type="non-terminal residue" evidence="5">
    <location>
        <position position="1"/>
    </location>
</feature>
<evidence type="ECO:0000313" key="5">
    <source>
        <dbReference type="EMBL" id="CAG7726745.1"/>
    </source>
</evidence>
<keyword evidence="3" id="KW-0862">Zinc</keyword>
<accession>A0A8J2KJ05</accession>
<comment type="cofactor">
    <cofactor evidence="1">
        <name>a divalent metal cation</name>
        <dbReference type="ChEBI" id="CHEBI:60240"/>
    </cofactor>
</comment>
<feature type="domain" description="SWIM-type" evidence="4">
    <location>
        <begin position="536"/>
        <end position="574"/>
    </location>
</feature>
<organism evidence="5 6">
    <name type="scientific">Allacma fusca</name>
    <dbReference type="NCBI Taxonomy" id="39272"/>
    <lineage>
        <taxon>Eukaryota</taxon>
        <taxon>Metazoa</taxon>
        <taxon>Ecdysozoa</taxon>
        <taxon>Arthropoda</taxon>
        <taxon>Hexapoda</taxon>
        <taxon>Collembola</taxon>
        <taxon>Symphypleona</taxon>
        <taxon>Sminthuridae</taxon>
        <taxon>Allacma</taxon>
    </lineage>
</organism>
<proteinExistence type="predicted"/>
<dbReference type="GO" id="GO:0008270">
    <property type="term" value="F:zinc ion binding"/>
    <property type="evidence" value="ECO:0007669"/>
    <property type="project" value="UniProtKB-KW"/>
</dbReference>
<dbReference type="Pfam" id="PF13359">
    <property type="entry name" value="DDE_Tnp_4"/>
    <property type="match status" value="1"/>
</dbReference>
<dbReference type="PROSITE" id="PS50966">
    <property type="entry name" value="ZF_SWIM"/>
    <property type="match status" value="1"/>
</dbReference>
<gene>
    <name evidence="5" type="ORF">AFUS01_LOCUS15636</name>
</gene>
<comment type="caution">
    <text evidence="5">The sequence shown here is derived from an EMBL/GenBank/DDBJ whole genome shotgun (WGS) entry which is preliminary data.</text>
</comment>
<sequence>EFRNPTPVVYDVNRDNMFTYRIPIITAGKCFLCDRANPLYALPFKCRVDFFMKTGLFLPRQTNSCRAHITRNEKEFVIDVHFLTLQSEMGIILMSPLETSDWFAALRTAGGTMEKTAVQNRILSLEDEDFRQVLGVRKEHFRDLCNVVCDFRQQRLTCKPISVMLLLMKLRNCQFILFLKSLFGFSSRRTVSSEIKIARLSLMARFVPLHLGPPANPRPEALGHVNDLARQLHLSENNHENAVLIVDGTYVYIPKSGNFTVLKRSYSQHKGRHLLKMNMFVLPDGRIFDAHGPFFSDAKNNDAATLRYELQQNISGIRNWLIPGDVVVVDRGYRDIVPYLQELGLDVSIPFCAPRNQGQIPTQEANDSRVTTKTRWVVEVRNGHISQIFKYFGRQIHAQNVPFTGDYFKICCALINAYYPTIALTERSLGMGVRILELRNSSNILMEYLQTKDLLNPRIRRVWRDMADEELEDFPRMTEDELHDLTLSVFQLKLAPSYTAAQDYVFQVYKEESDLLRVKMNSRHSLSTFYYVFLRFRPNVNGSGGISAWYCTCKGGSRTAGMCAHCAAILWYLTFARYEPVIPGPSNRILEIATDAAGRYGNVNVVNDNIAD</sequence>
<protein>
    <recommendedName>
        <fullName evidence="4">SWIM-type domain-containing protein</fullName>
    </recommendedName>
</protein>
<evidence type="ECO:0000256" key="3">
    <source>
        <dbReference type="PROSITE-ProRule" id="PRU00325"/>
    </source>
</evidence>
<reference evidence="5" key="1">
    <citation type="submission" date="2021-06" db="EMBL/GenBank/DDBJ databases">
        <authorList>
            <person name="Hodson N. C."/>
            <person name="Mongue J. A."/>
            <person name="Jaron S. K."/>
        </authorList>
    </citation>
    <scope>NUCLEOTIDE SEQUENCE</scope>
</reference>
<name>A0A8J2KJ05_9HEXA</name>
<keyword evidence="6" id="KW-1185">Reference proteome</keyword>
<dbReference type="InterPro" id="IPR027806">
    <property type="entry name" value="HARBI1_dom"/>
</dbReference>